<dbReference type="EMBL" id="PGXC01000008">
    <property type="protein sequence ID" value="PKK90091.1"/>
    <property type="molecule type" value="Genomic_DNA"/>
</dbReference>
<evidence type="ECO:0000313" key="2">
    <source>
        <dbReference type="Proteomes" id="UP000233256"/>
    </source>
</evidence>
<reference evidence="1 2" key="1">
    <citation type="journal article" date="2017" name="ISME J.">
        <title>Potential for microbial H2 and metal transformations associated with novel bacteria and archaea in deep terrestrial subsurface sediments.</title>
        <authorList>
            <person name="Hernsdorf A.W."/>
            <person name="Amano Y."/>
            <person name="Miyakawa K."/>
            <person name="Ise K."/>
            <person name="Suzuki Y."/>
            <person name="Anantharaman K."/>
            <person name="Probst A."/>
            <person name="Burstein D."/>
            <person name="Thomas B.C."/>
            <person name="Banfield J.F."/>
        </authorList>
    </citation>
    <scope>NUCLEOTIDE SEQUENCE [LARGE SCALE GENOMIC DNA]</scope>
    <source>
        <strain evidence="1">HGW-Wallbacteria-1</strain>
    </source>
</reference>
<dbReference type="AlphaFoldDB" id="A0A2N1PP20"/>
<dbReference type="Proteomes" id="UP000233256">
    <property type="component" value="Unassembled WGS sequence"/>
</dbReference>
<gene>
    <name evidence="1" type="ORF">CVV64_11270</name>
</gene>
<name>A0A2N1PP20_9BACT</name>
<evidence type="ECO:0000313" key="1">
    <source>
        <dbReference type="EMBL" id="PKK90091.1"/>
    </source>
</evidence>
<proteinExistence type="predicted"/>
<protein>
    <submittedName>
        <fullName evidence="1">Uncharacterized protein</fullName>
    </submittedName>
</protein>
<comment type="caution">
    <text evidence="1">The sequence shown here is derived from an EMBL/GenBank/DDBJ whole genome shotgun (WGS) entry which is preliminary data.</text>
</comment>
<accession>A0A2N1PP20</accession>
<sequence length="159" mass="17351">MKFQKSLFFFSAFRNRTFVLSFSAAMLFAIIFSSQSHAIKLKDFLKTTAKVALTGFAVDKLAGPLNDFINTLLMNNGAANRDATKVVPIITAGRKGHVGACQVTGDAEQLKTVRAVIMIESDYQTKIRVKAMIPSNSVNPLKFNRVHGVGVSAIIDIPM</sequence>
<organism evidence="1 2">
    <name type="scientific">Candidatus Wallbacteria bacterium HGW-Wallbacteria-1</name>
    <dbReference type="NCBI Taxonomy" id="2013854"/>
    <lineage>
        <taxon>Bacteria</taxon>
        <taxon>Candidatus Walliibacteriota</taxon>
    </lineage>
</organism>